<feature type="chain" id="PRO_5024834049" evidence="1">
    <location>
        <begin position="22"/>
        <end position="254"/>
    </location>
</feature>
<protein>
    <submittedName>
        <fullName evidence="2">TIGR03759 family integrating conjugative element protein</fullName>
    </submittedName>
</protein>
<name>A0A659JZG7_SALET</name>
<keyword evidence="1" id="KW-0732">Signal</keyword>
<organism evidence="2 3">
    <name type="scientific">Salmonella enterica I</name>
    <dbReference type="NCBI Taxonomy" id="59201"/>
    <lineage>
        <taxon>Bacteria</taxon>
        <taxon>Pseudomonadati</taxon>
        <taxon>Pseudomonadota</taxon>
        <taxon>Gammaproteobacteria</taxon>
        <taxon>Enterobacterales</taxon>
        <taxon>Enterobacteriaceae</taxon>
        <taxon>Salmonella</taxon>
    </lineage>
</organism>
<proteinExistence type="predicted"/>
<dbReference type="InterPro" id="IPR022293">
    <property type="entry name" value="Integrating-conj_element"/>
</dbReference>
<evidence type="ECO:0000256" key="1">
    <source>
        <dbReference type="SAM" id="SignalP"/>
    </source>
</evidence>
<accession>A0A659JZG7</accession>
<reference evidence="2 3" key="1">
    <citation type="submission" date="2018-03" db="EMBL/GenBank/DDBJ databases">
        <title>Non-Typhoidal Salmonella genome sequencing and assembly.</title>
        <authorList>
            <person name="Matchawe C."/>
        </authorList>
    </citation>
    <scope>NUCLEOTIDE SEQUENCE [LARGE SCALE GENOMIC DNA]</scope>
    <source>
        <strain evidence="2 3">108ev</strain>
    </source>
</reference>
<gene>
    <name evidence="2" type="ORF">C9E94_11025</name>
</gene>
<dbReference type="Proteomes" id="UP000298060">
    <property type="component" value="Unassembled WGS sequence"/>
</dbReference>
<dbReference type="AlphaFoldDB" id="A0A659JZG7"/>
<sequence>MKKFKIVLLLGVLTVSTVAFAAAISESDQTTTQRSQKSEVTISDALASAIQMADSRLQELEPIQIKRNAQEWGLTAEEWQRYETLKKGRRGVLSPGLDPLTILGIEARSDEERRHFAELTVKQEFQRVEAELAFQREVNNAWMRVYPGVLPVQDLRSEVSNARQALFVKDNCPACDRKLTQLMKSNRPLDIYLVSSGGKDEAVRSWAKKHNIPAEKVKSRQVTLNHDNGMWLKYGNGLMPVVLQQGAQGWQRVN</sequence>
<feature type="signal peptide" evidence="1">
    <location>
        <begin position="1"/>
        <end position="21"/>
    </location>
</feature>
<dbReference type="NCBIfam" id="TIGR03759">
    <property type="entry name" value="conj_TIGR03759"/>
    <property type="match status" value="1"/>
</dbReference>
<evidence type="ECO:0000313" key="2">
    <source>
        <dbReference type="EMBL" id="TGB50343.1"/>
    </source>
</evidence>
<evidence type="ECO:0000313" key="3">
    <source>
        <dbReference type="Proteomes" id="UP000298060"/>
    </source>
</evidence>
<comment type="caution">
    <text evidence="2">The sequence shown here is derived from an EMBL/GenBank/DDBJ whole genome shotgun (WGS) entry which is preliminary data.</text>
</comment>
<dbReference type="EMBL" id="PYJR01000082">
    <property type="protein sequence ID" value="TGB50343.1"/>
    <property type="molecule type" value="Genomic_DNA"/>
</dbReference>